<comment type="caution">
    <text evidence="2">The sequence shown here is derived from an EMBL/GenBank/DDBJ whole genome shotgun (WGS) entry which is preliminary data.</text>
</comment>
<feature type="region of interest" description="Disordered" evidence="1">
    <location>
        <begin position="438"/>
        <end position="476"/>
    </location>
</feature>
<evidence type="ECO:0000313" key="3">
    <source>
        <dbReference type="Proteomes" id="UP000475325"/>
    </source>
</evidence>
<feature type="compositionally biased region" description="Pro residues" evidence="1">
    <location>
        <begin position="570"/>
        <end position="588"/>
    </location>
</feature>
<organism evidence="2 3">
    <name type="scientific">Orbilia oligospora</name>
    <name type="common">Nematode-trapping fungus</name>
    <name type="synonym">Arthrobotrys oligospora</name>
    <dbReference type="NCBI Taxonomy" id="2813651"/>
    <lineage>
        <taxon>Eukaryota</taxon>
        <taxon>Fungi</taxon>
        <taxon>Dikarya</taxon>
        <taxon>Ascomycota</taxon>
        <taxon>Pezizomycotina</taxon>
        <taxon>Orbiliomycetes</taxon>
        <taxon>Orbiliales</taxon>
        <taxon>Orbiliaceae</taxon>
        <taxon>Orbilia</taxon>
    </lineage>
</organism>
<dbReference type="EMBL" id="WIQW01000011">
    <property type="protein sequence ID" value="KAF3107084.1"/>
    <property type="molecule type" value="Genomic_DNA"/>
</dbReference>
<name>A0A7C8NEL4_ORBOL</name>
<feature type="region of interest" description="Disordered" evidence="1">
    <location>
        <begin position="392"/>
        <end position="414"/>
    </location>
</feature>
<feature type="compositionally biased region" description="Acidic residues" evidence="1">
    <location>
        <begin position="669"/>
        <end position="682"/>
    </location>
</feature>
<gene>
    <name evidence="2" type="ORF">TWF102_000921</name>
</gene>
<reference evidence="2 3" key="1">
    <citation type="submission" date="2019-06" db="EMBL/GenBank/DDBJ databases">
        <authorList>
            <person name="Palmer J.M."/>
        </authorList>
    </citation>
    <scope>NUCLEOTIDE SEQUENCE [LARGE SCALE GENOMIC DNA]</scope>
    <source>
        <strain evidence="2 3">TWF102</strain>
    </source>
</reference>
<feature type="region of interest" description="Disordered" evidence="1">
    <location>
        <begin position="657"/>
        <end position="698"/>
    </location>
</feature>
<accession>A0A7C8NEL4</accession>
<feature type="region of interest" description="Disordered" evidence="1">
    <location>
        <begin position="528"/>
        <end position="627"/>
    </location>
</feature>
<sequence>MLALRCSNRRPRPSQCIRHAVGWPRFLTQANPPRSLGADHDKSALNGYLLRSRDVYPDIRPKLVEITANSPLFSPDRPLPISYLPGRMKPSQFASILQNDFDVGYWDMKGAWSAAEENIIRRQAEYKAHGDMFLQNVMVLMLQKYLPDSLPPGCFASFYKFINSHSLFRLILAFRLQLYCRREFRLFPPDPRFYRKQMITLQRWATRRIPVTSEDEFNKATQLLDNLERNLVDIADDDPDLEAAIRRVNPVLGARVLNRHISGLEMGPGLSAAAVISEDIEWLTDVCGDIMFLILHRGIKQAETDFKINGGVVDTSDTTTAEEYNKWHLYLDQVTEEGKKRLTLEDIHNKFLQMEDQDSQDVNDTSSSKIEETPDIPPYLRRVFQGIRGRIARSTASSSTRRHHEGDTTGKGWEFITEDDTAPEIPPKDQFPNIHLPFGAKPGRRNRGSSRSNLSPINIRNRLLKRNSRTKSADMFTNDTNVIDTLHPMYQSLTLPDPSGRIFPTPHGQKDTLDHHRFVSLLKLLNSNSEDSTEPPNQEPPDLPPKEPQSKEPSSKKPIFFGPALWKAPQKPPPPTSPPSNPQEPPTSTPKKGSLTPQTPFPIRRVDSSPMKTPPPLPKSSHSPFNLSTIQNLDSILHNLAAAKKTDRAAIKQYLKFNPIPPLESKDEQNEEAEGEEQEQEPPETLHKKTLHQPSTIDIRKLKEELEELEEPPKTQIENLKSQMQDLFTSIKIKQ</sequence>
<dbReference type="Proteomes" id="UP000475325">
    <property type="component" value="Unassembled WGS sequence"/>
</dbReference>
<dbReference type="AlphaFoldDB" id="A0A7C8NEL4"/>
<feature type="compositionally biased region" description="Basic and acidic residues" evidence="1">
    <location>
        <begin position="544"/>
        <end position="555"/>
    </location>
</feature>
<protein>
    <submittedName>
        <fullName evidence="2">Uncharacterized protein</fullName>
    </submittedName>
</protein>
<evidence type="ECO:0000313" key="2">
    <source>
        <dbReference type="EMBL" id="KAF3107084.1"/>
    </source>
</evidence>
<evidence type="ECO:0000256" key="1">
    <source>
        <dbReference type="SAM" id="MobiDB-lite"/>
    </source>
</evidence>
<proteinExistence type="predicted"/>